<organism evidence="1 2">
    <name type="scientific">Moraxella lacunata</name>
    <dbReference type="NCBI Taxonomy" id="477"/>
    <lineage>
        <taxon>Bacteria</taxon>
        <taxon>Pseudomonadati</taxon>
        <taxon>Pseudomonadota</taxon>
        <taxon>Gammaproteobacteria</taxon>
        <taxon>Moraxellales</taxon>
        <taxon>Moraxellaceae</taxon>
        <taxon>Moraxella</taxon>
    </lineage>
</organism>
<dbReference type="Proteomes" id="UP000191025">
    <property type="component" value="Unassembled WGS sequence"/>
</dbReference>
<dbReference type="AlphaFoldDB" id="A0A1V4GYL6"/>
<dbReference type="PANTHER" id="PTHR41791:SF1">
    <property type="entry name" value="SSL7039 PROTEIN"/>
    <property type="match status" value="1"/>
</dbReference>
<gene>
    <name evidence="1" type="ORF">B5J94_05085</name>
</gene>
<dbReference type="RefSeq" id="WP_062501352.1">
    <property type="nucleotide sequence ID" value="NZ_MXAN01000033.1"/>
</dbReference>
<comment type="caution">
    <text evidence="1">The sequence shown here is derived from an EMBL/GenBank/DDBJ whole genome shotgun (WGS) entry which is preliminary data.</text>
</comment>
<evidence type="ECO:0008006" key="3">
    <source>
        <dbReference type="Google" id="ProtNLM"/>
    </source>
</evidence>
<protein>
    <recommendedName>
        <fullName evidence="3">Addiction module killer protein</fullName>
    </recommendedName>
</protein>
<dbReference type="InterPro" id="IPR014056">
    <property type="entry name" value="TypeIITA-like_toxin_pred"/>
</dbReference>
<dbReference type="InterPro" id="IPR009241">
    <property type="entry name" value="HigB-like"/>
</dbReference>
<evidence type="ECO:0000313" key="1">
    <source>
        <dbReference type="EMBL" id="OPH37734.1"/>
    </source>
</evidence>
<dbReference type="InterPro" id="IPR035093">
    <property type="entry name" value="RelE/ParE_toxin_dom_sf"/>
</dbReference>
<name>A0A1V4GYL6_MORLA</name>
<dbReference type="PIRSF" id="PIRSF028744">
    <property type="entry name" value="Addict_mod_HI1419"/>
    <property type="match status" value="1"/>
</dbReference>
<dbReference type="EMBL" id="MXAN01000033">
    <property type="protein sequence ID" value="OPH37734.1"/>
    <property type="molecule type" value="Genomic_DNA"/>
</dbReference>
<evidence type="ECO:0000313" key="2">
    <source>
        <dbReference type="Proteomes" id="UP000191025"/>
    </source>
</evidence>
<sequence>MADNQNQEQPQFKIKKTDEFEKWFKKLKDRQAKKQILGRLFRIEQDAFFGEHKGIGDNISELKFHTGAGYRVYYTIRRNVVVLLLCAGDKDSQERDIEQAKIILANWSDEDE</sequence>
<accession>A0A1V4GYL6</accession>
<proteinExistence type="predicted"/>
<dbReference type="Pfam" id="PF05973">
    <property type="entry name" value="Gp49"/>
    <property type="match status" value="1"/>
</dbReference>
<dbReference type="Gene3D" id="3.30.2310.20">
    <property type="entry name" value="RelE-like"/>
    <property type="match status" value="1"/>
</dbReference>
<reference evidence="2" key="1">
    <citation type="submission" date="2017-03" db="EMBL/GenBank/DDBJ databases">
        <title>Draft genome sequence of Moraxella equi CCUG 4950T type strain.</title>
        <authorList>
            <person name="Salva-Serra F."/>
            <person name="Engstrom-Jakobsson H."/>
            <person name="Thorell K."/>
            <person name="Jaen-Luchoro D."/>
            <person name="Gonzales-Siles L."/>
            <person name="Karlsson R."/>
            <person name="Yazdan S."/>
            <person name="Boulund F."/>
            <person name="Johnning A."/>
            <person name="Engstrand L."/>
            <person name="Kristiansson E."/>
            <person name="Moore E."/>
        </authorList>
    </citation>
    <scope>NUCLEOTIDE SEQUENCE [LARGE SCALE GENOMIC DNA]</scope>
    <source>
        <strain evidence="2">CCUG 4441</strain>
    </source>
</reference>
<dbReference type="PANTHER" id="PTHR41791">
    <property type="entry name" value="SSL7039 PROTEIN"/>
    <property type="match status" value="1"/>
</dbReference>
<dbReference type="NCBIfam" id="TIGR02683">
    <property type="entry name" value="upstrm_HI1419"/>
    <property type="match status" value="1"/>
</dbReference>
<dbReference type="SUPFAM" id="SSF143011">
    <property type="entry name" value="RelE-like"/>
    <property type="match status" value="1"/>
</dbReference>